<reference evidence="2 3" key="1">
    <citation type="submission" date="2016-10" db="EMBL/GenBank/DDBJ databases">
        <authorList>
            <person name="de Groot N.N."/>
        </authorList>
    </citation>
    <scope>NUCLEOTIDE SEQUENCE [LARGE SCALE GENOMIC DNA]</scope>
    <source>
        <strain evidence="2 3">DSM 26000</strain>
    </source>
</reference>
<keyword evidence="1" id="KW-0732">Signal</keyword>
<evidence type="ECO:0000313" key="3">
    <source>
        <dbReference type="Proteomes" id="UP000198931"/>
    </source>
</evidence>
<dbReference type="Proteomes" id="UP000198931">
    <property type="component" value="Unassembled WGS sequence"/>
</dbReference>
<accession>A0A1I3I088</accession>
<proteinExistence type="predicted"/>
<evidence type="ECO:0000256" key="1">
    <source>
        <dbReference type="SAM" id="SignalP"/>
    </source>
</evidence>
<dbReference type="EMBL" id="FOQT01000004">
    <property type="protein sequence ID" value="SFI41425.1"/>
    <property type="molecule type" value="Genomic_DNA"/>
</dbReference>
<evidence type="ECO:0008006" key="4">
    <source>
        <dbReference type="Google" id="ProtNLM"/>
    </source>
</evidence>
<gene>
    <name evidence="2" type="ORF">SAMN05443292_2496</name>
</gene>
<organism evidence="2 3">
    <name type="scientific">Halpernia frigidisoli</name>
    <dbReference type="NCBI Taxonomy" id="1125876"/>
    <lineage>
        <taxon>Bacteria</taxon>
        <taxon>Pseudomonadati</taxon>
        <taxon>Bacteroidota</taxon>
        <taxon>Flavobacteriia</taxon>
        <taxon>Flavobacteriales</taxon>
        <taxon>Weeksellaceae</taxon>
        <taxon>Chryseobacterium group</taxon>
        <taxon>Halpernia</taxon>
    </lineage>
</organism>
<feature type="signal peptide" evidence="1">
    <location>
        <begin position="1"/>
        <end position="19"/>
    </location>
</feature>
<feature type="chain" id="PRO_5011481570" description="Lipocalin-like domain-containing protein" evidence="1">
    <location>
        <begin position="20"/>
        <end position="149"/>
    </location>
</feature>
<name>A0A1I3I088_9FLAO</name>
<dbReference type="STRING" id="1125876.SAMN05443292_2496"/>
<keyword evidence="3" id="KW-1185">Reference proteome</keyword>
<dbReference type="AlphaFoldDB" id="A0A1I3I088"/>
<sequence length="149" mass="17447">MFKSLLYLFVFLLFTQCNSQKTVKLMQQIPSFENIEQLEGNWYLIKKTTQQNDVVNSLEIQCLGKLYWEISKINGNYNLKKHFASGKNCETHVIKTDGLNYANGRLNYREGDIVKSELLEKLNEKAFKITEKSFANGETILIETFYEKR</sequence>
<evidence type="ECO:0000313" key="2">
    <source>
        <dbReference type="EMBL" id="SFI41425.1"/>
    </source>
</evidence>
<protein>
    <recommendedName>
        <fullName evidence="4">Lipocalin-like domain-containing protein</fullName>
    </recommendedName>
</protein>